<keyword evidence="2" id="KW-1185">Reference proteome</keyword>
<dbReference type="AlphaFoldDB" id="A0A6G6WBZ4"/>
<name>A0A6G6WBZ4_9ACTN</name>
<dbReference type="EMBL" id="CP049257">
    <property type="protein sequence ID" value="QIG42677.1"/>
    <property type="molecule type" value="Genomic_DNA"/>
</dbReference>
<accession>A0A6G6WBZ4</accession>
<protein>
    <submittedName>
        <fullName evidence="1">Uncharacterized protein</fullName>
    </submittedName>
</protein>
<dbReference type="KEGG" id="nano:G5V58_07680"/>
<proteinExistence type="predicted"/>
<dbReference type="Proteomes" id="UP000502996">
    <property type="component" value="Chromosome"/>
</dbReference>
<organism evidence="1 2">
    <name type="scientific">Nocardioides anomalus</name>
    <dbReference type="NCBI Taxonomy" id="2712223"/>
    <lineage>
        <taxon>Bacteria</taxon>
        <taxon>Bacillati</taxon>
        <taxon>Actinomycetota</taxon>
        <taxon>Actinomycetes</taxon>
        <taxon>Propionibacteriales</taxon>
        <taxon>Nocardioidaceae</taxon>
        <taxon>Nocardioides</taxon>
    </lineage>
</organism>
<evidence type="ECO:0000313" key="2">
    <source>
        <dbReference type="Proteomes" id="UP000502996"/>
    </source>
</evidence>
<sequence>MEGLREPLPGETRALLREAVRTHVRTVRGQRVQTPWLHTGTPGGAVQSVPLDRAEPFDPGLRCDVVAALRVRARDAARLVWLTRAGDLAPQDVDGVWLSAARSAYVEAGLELTFVVVTRQGWRDPRSGLEQRWARVRP</sequence>
<dbReference type="RefSeq" id="WP_165230664.1">
    <property type="nucleotide sequence ID" value="NZ_CP049257.1"/>
</dbReference>
<reference evidence="1 2" key="1">
    <citation type="submission" date="2020-02" db="EMBL/GenBank/DDBJ databases">
        <title>Full genome sequence of Nocardioides sp. R-3366.</title>
        <authorList>
            <person name="Im W.-T."/>
        </authorList>
    </citation>
    <scope>NUCLEOTIDE SEQUENCE [LARGE SCALE GENOMIC DNA]</scope>
    <source>
        <strain evidence="1 2">R-3366</strain>
    </source>
</reference>
<evidence type="ECO:0000313" key="1">
    <source>
        <dbReference type="EMBL" id="QIG42677.1"/>
    </source>
</evidence>
<gene>
    <name evidence="1" type="ORF">G5V58_07680</name>
</gene>